<evidence type="ECO:0000256" key="2">
    <source>
        <dbReference type="ARBA" id="ARBA00009773"/>
    </source>
</evidence>
<feature type="transmembrane region" description="Helical" evidence="6">
    <location>
        <begin position="276"/>
        <end position="296"/>
    </location>
</feature>
<dbReference type="Proteomes" id="UP000184123">
    <property type="component" value="Unassembled WGS sequence"/>
</dbReference>
<evidence type="ECO:0000256" key="6">
    <source>
        <dbReference type="SAM" id="Phobius"/>
    </source>
</evidence>
<protein>
    <submittedName>
        <fullName evidence="7">Pheromone autoinducer 2 transporter</fullName>
    </submittedName>
    <submittedName>
        <fullName evidence="8">Predicted PurR-regulated permease PerM</fullName>
    </submittedName>
</protein>
<dbReference type="InterPro" id="IPR002549">
    <property type="entry name" value="AI-2E-like"/>
</dbReference>
<proteinExistence type="inferred from homology"/>
<evidence type="ECO:0000313" key="10">
    <source>
        <dbReference type="Proteomes" id="UP000321726"/>
    </source>
</evidence>
<gene>
    <name evidence="7" type="primary">yhhT</name>
    <name evidence="7" type="ORF">HCU01_39100</name>
    <name evidence="8" type="ORF">SAMN05660971_04340</name>
</gene>
<feature type="transmembrane region" description="Helical" evidence="6">
    <location>
        <begin position="308"/>
        <end position="334"/>
    </location>
</feature>
<feature type="transmembrane region" description="Helical" evidence="6">
    <location>
        <begin position="78"/>
        <end position="99"/>
    </location>
</feature>
<evidence type="ECO:0000313" key="7">
    <source>
        <dbReference type="EMBL" id="GEN25961.1"/>
    </source>
</evidence>
<evidence type="ECO:0000256" key="4">
    <source>
        <dbReference type="ARBA" id="ARBA00022989"/>
    </source>
</evidence>
<evidence type="ECO:0000313" key="9">
    <source>
        <dbReference type="Proteomes" id="UP000184123"/>
    </source>
</evidence>
<dbReference type="PANTHER" id="PTHR21716">
    <property type="entry name" value="TRANSMEMBRANE PROTEIN"/>
    <property type="match status" value="1"/>
</dbReference>
<feature type="transmembrane region" description="Helical" evidence="6">
    <location>
        <begin position="24"/>
        <end position="42"/>
    </location>
</feature>
<dbReference type="Pfam" id="PF01594">
    <property type="entry name" value="AI-2E_transport"/>
    <property type="match status" value="1"/>
</dbReference>
<evidence type="ECO:0000256" key="3">
    <source>
        <dbReference type="ARBA" id="ARBA00022692"/>
    </source>
</evidence>
<feature type="transmembrane region" description="Helical" evidence="6">
    <location>
        <begin position="217"/>
        <end position="244"/>
    </location>
</feature>
<comment type="similarity">
    <text evidence="2">Belongs to the autoinducer-2 exporter (AI-2E) (TC 2.A.86) family.</text>
</comment>
<evidence type="ECO:0000256" key="1">
    <source>
        <dbReference type="ARBA" id="ARBA00004141"/>
    </source>
</evidence>
<dbReference type="STRING" id="44933.SAMN05660971_04340"/>
<dbReference type="AlphaFoldDB" id="A0A1M7MUC8"/>
<accession>A0A1M7MUC8</accession>
<dbReference type="RefSeq" id="WP_073437310.1">
    <property type="nucleotide sequence ID" value="NZ_BJXU01000177.1"/>
</dbReference>
<reference evidence="7 10" key="2">
    <citation type="submission" date="2019-07" db="EMBL/GenBank/DDBJ databases">
        <title>Whole genome shotgun sequence of Halomonas cupida NBRC 102219.</title>
        <authorList>
            <person name="Hosoyama A."/>
            <person name="Uohara A."/>
            <person name="Ohji S."/>
            <person name="Ichikawa N."/>
        </authorList>
    </citation>
    <scope>NUCLEOTIDE SEQUENCE [LARGE SCALE GENOMIC DNA]</scope>
    <source>
        <strain evidence="7 10">NBRC 102219</strain>
    </source>
</reference>
<dbReference type="Proteomes" id="UP000321726">
    <property type="component" value="Unassembled WGS sequence"/>
</dbReference>
<dbReference type="PANTHER" id="PTHR21716:SF64">
    <property type="entry name" value="AI-2 TRANSPORT PROTEIN TQSA"/>
    <property type="match status" value="1"/>
</dbReference>
<name>A0A1M7MUC8_9GAMM</name>
<dbReference type="EMBL" id="FRCA01000020">
    <property type="protein sequence ID" value="SHM94619.1"/>
    <property type="molecule type" value="Genomic_DNA"/>
</dbReference>
<dbReference type="EMBL" id="BJXU01000177">
    <property type="protein sequence ID" value="GEN25961.1"/>
    <property type="molecule type" value="Genomic_DNA"/>
</dbReference>
<feature type="transmembrane region" description="Helical" evidence="6">
    <location>
        <begin position="162"/>
        <end position="181"/>
    </location>
</feature>
<evidence type="ECO:0000256" key="5">
    <source>
        <dbReference type="ARBA" id="ARBA00023136"/>
    </source>
</evidence>
<dbReference type="GO" id="GO:0055085">
    <property type="term" value="P:transmembrane transport"/>
    <property type="evidence" value="ECO:0007669"/>
    <property type="project" value="TreeGrafter"/>
</dbReference>
<feature type="transmembrane region" description="Helical" evidence="6">
    <location>
        <begin position="48"/>
        <end position="66"/>
    </location>
</feature>
<keyword evidence="5 6" id="KW-0472">Membrane</keyword>
<reference evidence="8 9" key="1">
    <citation type="submission" date="2016-11" db="EMBL/GenBank/DDBJ databases">
        <authorList>
            <person name="Jaros S."/>
            <person name="Januszkiewicz K."/>
            <person name="Wedrychowicz H."/>
        </authorList>
    </citation>
    <scope>NUCLEOTIDE SEQUENCE [LARGE SCALE GENOMIC DNA]</scope>
    <source>
        <strain evidence="8 9">DSM 4740</strain>
    </source>
</reference>
<keyword evidence="3 6" id="KW-0812">Transmembrane</keyword>
<dbReference type="OrthoDB" id="9799225at2"/>
<evidence type="ECO:0000313" key="8">
    <source>
        <dbReference type="EMBL" id="SHM94619.1"/>
    </source>
</evidence>
<comment type="subcellular location">
    <subcellularLocation>
        <location evidence="1">Membrane</location>
        <topology evidence="1">Multi-pass membrane protein</topology>
    </subcellularLocation>
</comment>
<dbReference type="GO" id="GO:0016020">
    <property type="term" value="C:membrane"/>
    <property type="evidence" value="ECO:0007669"/>
    <property type="project" value="UniProtKB-SubCell"/>
</dbReference>
<feature type="transmembrane region" description="Helical" evidence="6">
    <location>
        <begin position="250"/>
        <end position="269"/>
    </location>
</feature>
<sequence>MDDNTTEDGKALDDERALDDEKALPLNLTLTLAALVIIIAGMRAGAGLLVPIMLSLFIAVVCSAPVQWLHERGLGIRLSVWLTLIVLGGLIGLLGLLLVNSFGTFVDALPGIEDKLYQYYLSMLDSLASMGLAIDTTRLAELVNSEQVGGWIPGLLGQLGNLMMQSVVVGMMVLFLMFETLNFRDKLSRALANPAPSLARFGEFSHTLKRYLAVKTVISLVTGILVWIACLVMGVDFPLLWAVLAFALNYIPNIGSAIAAVPPVLLVLVSPDGGMAQALLLSLVYLVINFVMGNLIEPRVMGRALGLSTFVAFLSLVVWGWILGVVGMLLSVLLTMTLKIALDSHPQTRWIAHLLGPARGGAVEDARRPLWERARRSVSRKS</sequence>
<keyword evidence="4 6" id="KW-1133">Transmembrane helix</keyword>
<keyword evidence="10" id="KW-1185">Reference proteome</keyword>
<organism evidence="8 9">
    <name type="scientific">Halomonas cupida</name>
    <dbReference type="NCBI Taxonomy" id="44933"/>
    <lineage>
        <taxon>Bacteria</taxon>
        <taxon>Pseudomonadati</taxon>
        <taxon>Pseudomonadota</taxon>
        <taxon>Gammaproteobacteria</taxon>
        <taxon>Oceanospirillales</taxon>
        <taxon>Halomonadaceae</taxon>
        <taxon>Halomonas</taxon>
    </lineage>
</organism>